<feature type="compositionally biased region" description="Polar residues" evidence="1">
    <location>
        <begin position="363"/>
        <end position="374"/>
    </location>
</feature>
<feature type="compositionally biased region" description="Polar residues" evidence="1">
    <location>
        <begin position="80"/>
        <end position="100"/>
    </location>
</feature>
<dbReference type="EMBL" id="LT853703">
    <property type="protein sequence ID" value="SMQ55751.1"/>
    <property type="molecule type" value="Genomic_DNA"/>
</dbReference>
<evidence type="ECO:0000313" key="3">
    <source>
        <dbReference type="Proteomes" id="UP000215127"/>
    </source>
</evidence>
<feature type="compositionally biased region" description="Basic and acidic residues" evidence="1">
    <location>
        <begin position="1"/>
        <end position="12"/>
    </location>
</feature>
<feature type="compositionally biased region" description="Polar residues" evidence="1">
    <location>
        <begin position="281"/>
        <end position="293"/>
    </location>
</feature>
<feature type="compositionally biased region" description="Low complexity" evidence="1">
    <location>
        <begin position="127"/>
        <end position="139"/>
    </location>
</feature>
<feature type="compositionally biased region" description="Low complexity" evidence="1">
    <location>
        <begin position="14"/>
        <end position="53"/>
    </location>
</feature>
<evidence type="ECO:0000313" key="2">
    <source>
        <dbReference type="EMBL" id="SMQ55751.1"/>
    </source>
</evidence>
<gene>
    <name evidence="2" type="ORF">ZT3D7_G10906</name>
</gene>
<reference evidence="2 3" key="1">
    <citation type="submission" date="2016-06" db="EMBL/GenBank/DDBJ databases">
        <authorList>
            <person name="Kjaerup R.B."/>
            <person name="Dalgaard T.S."/>
            <person name="Juul-Madsen H.R."/>
        </authorList>
    </citation>
    <scope>NUCLEOTIDE SEQUENCE [LARGE SCALE GENOMIC DNA]</scope>
</reference>
<feature type="compositionally biased region" description="Polar residues" evidence="1">
    <location>
        <begin position="699"/>
        <end position="710"/>
    </location>
</feature>
<feature type="compositionally biased region" description="Polar residues" evidence="1">
    <location>
        <begin position="194"/>
        <end position="215"/>
    </location>
</feature>
<name>A0A1X7S8K9_ZYMT9</name>
<feature type="compositionally biased region" description="Polar residues" evidence="1">
    <location>
        <begin position="577"/>
        <end position="597"/>
    </location>
</feature>
<feature type="compositionally biased region" description="Polar residues" evidence="1">
    <location>
        <begin position="492"/>
        <end position="505"/>
    </location>
</feature>
<dbReference type="Proteomes" id="UP000215127">
    <property type="component" value="Chromosome 12"/>
</dbReference>
<feature type="compositionally biased region" description="Gly residues" evidence="1">
    <location>
        <begin position="54"/>
        <end position="64"/>
    </location>
</feature>
<feature type="compositionally biased region" description="Low complexity" evidence="1">
    <location>
        <begin position="267"/>
        <end position="276"/>
    </location>
</feature>
<feature type="compositionally biased region" description="Polar residues" evidence="1">
    <location>
        <begin position="229"/>
        <end position="254"/>
    </location>
</feature>
<accession>A0A1X7S8K9</accession>
<proteinExistence type="predicted"/>
<feature type="compositionally biased region" description="Basic and acidic residues" evidence="1">
    <location>
        <begin position="309"/>
        <end position="331"/>
    </location>
</feature>
<sequence length="735" mass="74038">MGIIQKIEEKLGGNKSTTTDDVNNTSNVHSSSTHPTTGSSNLNNPTSTSTTGHGTSGITGGTSGEGSHLASHNQKHDGLTGSNGAQHSSATSALPGSHASNVHDHTLNPTTAHQTTGTVGGHGVGQGSQLSGHSQQHSGMPGSFPAEHTSATSALPHGSHATSTNAGSHIPGTATAGTHQGSVLPGHGHDNVVGSHTISTHAGSHIPSTATTDADQGSVLPGHGHDNVIGSQTSHSAPGQTGLTGSHDTNTTFGLRNETHPPHGAQTSSHHAGTAGHSHDNATNSTHNNQSSGGMAGLLNKIPGIGSKSNDKHAHDSHSHTSTHGPEEGVGGHHVSSGPGQHNTLSSNTAHNTPAQPFDPYSSEGQRTALNASNDAHHDGAQHRKSSVKPVSGPHATLENHSAIPTAGGVKVGDGPFEQDRSYDPTAKTAHITSDASGNSHPNHGHGHQTGPDNRGMMDKAKDTLSSKRTNHPDDPITGTNFDQKNAGGLTGSHQTHGLQGQSVHQGGLTGASHSQTGHSGLGSSNVHQSGLTDHAHSGLSSTTGQTQPSHLGSSNVHQGGLTGGSHGGLSSNTHGQTQHSAIGHSGNLTSGTSVNQPLAHDQSFAERHAPGVGSTTGNVGHSTTNPLTSHNQSHSAVGGIGSSTGNPLSSNDHFPSSNIPQVQSGSHNNTANPLTTHNVSSNIPGTQSHSTAGGVGHSSANPLSNTHDNASGGHYQAGYNDAMARQQAEQSRRL</sequence>
<feature type="compositionally biased region" description="Polar residues" evidence="1">
    <location>
        <begin position="644"/>
        <end position="692"/>
    </location>
</feature>
<dbReference type="AlphaFoldDB" id="A0A1X7S8K9"/>
<keyword evidence="3" id="KW-1185">Reference proteome</keyword>
<feature type="compositionally biased region" description="Polar residues" evidence="1">
    <location>
        <begin position="614"/>
        <end position="636"/>
    </location>
</feature>
<feature type="region of interest" description="Disordered" evidence="1">
    <location>
        <begin position="1"/>
        <end position="597"/>
    </location>
</feature>
<evidence type="ECO:0000256" key="1">
    <source>
        <dbReference type="SAM" id="MobiDB-lite"/>
    </source>
</evidence>
<feature type="compositionally biased region" description="Polar residues" evidence="1">
    <location>
        <begin position="339"/>
        <end position="355"/>
    </location>
</feature>
<protein>
    <submittedName>
        <fullName evidence="2">Uncharacterized protein</fullName>
    </submittedName>
</protein>
<feature type="compositionally biased region" description="Basic and acidic residues" evidence="1">
    <location>
        <begin position="456"/>
        <end position="475"/>
    </location>
</feature>
<feature type="compositionally biased region" description="Polar residues" evidence="1">
    <location>
        <begin position="512"/>
        <end position="532"/>
    </location>
</feature>
<feature type="region of interest" description="Disordered" evidence="1">
    <location>
        <begin position="609"/>
        <end position="735"/>
    </location>
</feature>
<feature type="compositionally biased region" description="Polar residues" evidence="1">
    <location>
        <begin position="539"/>
        <end position="558"/>
    </location>
</feature>
<dbReference type="STRING" id="1276538.A0A1X7S8K9"/>
<organism evidence="2 3">
    <name type="scientific">Zymoseptoria tritici (strain ST99CH_3D7)</name>
    <dbReference type="NCBI Taxonomy" id="1276538"/>
    <lineage>
        <taxon>Eukaryota</taxon>
        <taxon>Fungi</taxon>
        <taxon>Dikarya</taxon>
        <taxon>Ascomycota</taxon>
        <taxon>Pezizomycotina</taxon>
        <taxon>Dothideomycetes</taxon>
        <taxon>Dothideomycetidae</taxon>
        <taxon>Mycosphaerellales</taxon>
        <taxon>Mycosphaerellaceae</taxon>
        <taxon>Zymoseptoria</taxon>
    </lineage>
</organism>